<feature type="region of interest" description="Disordered" evidence="1">
    <location>
        <begin position="135"/>
        <end position="258"/>
    </location>
</feature>
<comment type="caution">
    <text evidence="2">The sequence shown here is derived from an EMBL/GenBank/DDBJ whole genome shotgun (WGS) entry which is preliminary data.</text>
</comment>
<feature type="compositionally biased region" description="Low complexity" evidence="1">
    <location>
        <begin position="74"/>
        <end position="86"/>
    </location>
</feature>
<evidence type="ECO:0000313" key="3">
    <source>
        <dbReference type="Proteomes" id="UP000688947"/>
    </source>
</evidence>
<proteinExistence type="predicted"/>
<feature type="compositionally biased region" description="Polar residues" evidence="1">
    <location>
        <begin position="14"/>
        <end position="23"/>
    </location>
</feature>
<evidence type="ECO:0000313" key="2">
    <source>
        <dbReference type="EMBL" id="KAG6942929.1"/>
    </source>
</evidence>
<feature type="compositionally biased region" description="Polar residues" evidence="1">
    <location>
        <begin position="209"/>
        <end position="226"/>
    </location>
</feature>
<evidence type="ECO:0000256" key="1">
    <source>
        <dbReference type="SAM" id="MobiDB-lite"/>
    </source>
</evidence>
<feature type="compositionally biased region" description="Low complexity" evidence="1">
    <location>
        <begin position="37"/>
        <end position="67"/>
    </location>
</feature>
<feature type="region of interest" description="Disordered" evidence="1">
    <location>
        <begin position="1"/>
        <end position="117"/>
    </location>
</feature>
<organism evidence="2 3">
    <name type="scientific">Phytophthora cactorum</name>
    <dbReference type="NCBI Taxonomy" id="29920"/>
    <lineage>
        <taxon>Eukaryota</taxon>
        <taxon>Sar</taxon>
        <taxon>Stramenopiles</taxon>
        <taxon>Oomycota</taxon>
        <taxon>Peronosporomycetes</taxon>
        <taxon>Peronosporales</taxon>
        <taxon>Peronosporaceae</taxon>
        <taxon>Phytophthora</taxon>
    </lineage>
</organism>
<name>A0A8T1TN73_9STRA</name>
<dbReference type="VEuPathDB" id="FungiDB:PC110_g23778"/>
<dbReference type="OrthoDB" id="10591508at2759"/>
<accession>A0A8T1TN73</accession>
<dbReference type="AlphaFoldDB" id="A0A8T1TN73"/>
<sequence length="258" mass="25597">MPLSPPSSGPAQADPTSVPSTPALQAEPSPPAPTPISPSLVPPAAVAGPSGQLPPSSASQPAAATASDVSEAGSTSAPPAPTATDSPDSRVHTSTRIAKRKKSAAIQAEVRRQNKRLVFDKETAAAQAARETAVALGSASTAAFTPLRIRSQPASAPKSAPRTPAPTLPAPAAPLPSGPASPSAAPTTAPPSRPASQRRPSAPEPLPAQMNTEASPTSTNYRQASAATLHPAPTHEPAPAVLPPGHGQRAGASQSPDT</sequence>
<feature type="compositionally biased region" description="Pro residues" evidence="1">
    <location>
        <begin position="163"/>
        <end position="179"/>
    </location>
</feature>
<dbReference type="Proteomes" id="UP000688947">
    <property type="component" value="Unassembled WGS sequence"/>
</dbReference>
<dbReference type="EMBL" id="JAENGZ010002757">
    <property type="protein sequence ID" value="KAG6942929.1"/>
    <property type="molecule type" value="Genomic_DNA"/>
</dbReference>
<gene>
    <name evidence="2" type="ORF">JG687_00018779</name>
</gene>
<protein>
    <submittedName>
        <fullName evidence="2">Uncharacterized protein</fullName>
    </submittedName>
</protein>
<reference evidence="2" key="1">
    <citation type="submission" date="2021-01" db="EMBL/GenBank/DDBJ databases">
        <title>Phytophthora aleatoria, a newly-described species from Pinus radiata is distinct from Phytophthora cactorum isolates based on comparative genomics.</title>
        <authorList>
            <person name="Mcdougal R."/>
            <person name="Panda P."/>
            <person name="Williams N."/>
            <person name="Studholme D.J."/>
        </authorList>
    </citation>
    <scope>NUCLEOTIDE SEQUENCE</scope>
    <source>
        <strain evidence="2">NZFS 3830</strain>
    </source>
</reference>